<keyword evidence="1" id="KW-0472">Membrane</keyword>
<evidence type="ECO:0000256" key="1">
    <source>
        <dbReference type="SAM" id="Phobius"/>
    </source>
</evidence>
<reference evidence="2 3" key="1">
    <citation type="submission" date="2008-07" db="EMBL/GenBank/DDBJ databases">
        <authorList>
            <person name="El-Sayed N."/>
            <person name="Caler E."/>
            <person name="Inman J."/>
            <person name="Amedeo P."/>
            <person name="Hass B."/>
            <person name="Wortman J."/>
        </authorList>
    </citation>
    <scope>NUCLEOTIDE SEQUENCE [LARGE SCALE GENOMIC DNA]</scope>
    <source>
        <strain evidence="3">ATCC 50983 / TXsc</strain>
    </source>
</reference>
<dbReference type="EMBL" id="GG684303">
    <property type="protein sequence ID" value="EER01229.1"/>
    <property type="molecule type" value="Genomic_DNA"/>
</dbReference>
<keyword evidence="1" id="KW-0812">Transmembrane</keyword>
<dbReference type="InParanoid" id="C5LPW4"/>
<dbReference type="OrthoDB" id="443942at2759"/>
<keyword evidence="1" id="KW-1133">Transmembrane helix</keyword>
<keyword evidence="3" id="KW-1185">Reference proteome</keyword>
<protein>
    <submittedName>
        <fullName evidence="2">Uncharacterized protein</fullName>
    </submittedName>
</protein>
<feature type="transmembrane region" description="Helical" evidence="1">
    <location>
        <begin position="27"/>
        <end position="48"/>
    </location>
</feature>
<accession>C5LPW4</accession>
<sequence length="187" mass="21240">SDPDAGLCWFWVFVGTRRKRKDVKPHLRKWGPFYMILVATVAVMMDLLRHVLMDAESWKLQDHITGKEYKFHFGSCVYNVPTVAQGQEGECPDAGVGPVEVTTSNALGVYMPMYNADGSHSFYGIFFTFVLTYLGYFLLFFSICWFTGLPRKLAKQCRSLDWKGCWAGCCAMCTSKRRKVPQGSDTV</sequence>
<feature type="transmembrane region" description="Helical" evidence="1">
    <location>
        <begin position="122"/>
        <end position="146"/>
    </location>
</feature>
<organism evidence="3">
    <name type="scientific">Perkinsus marinus (strain ATCC 50983 / TXsc)</name>
    <dbReference type="NCBI Taxonomy" id="423536"/>
    <lineage>
        <taxon>Eukaryota</taxon>
        <taxon>Sar</taxon>
        <taxon>Alveolata</taxon>
        <taxon>Perkinsozoa</taxon>
        <taxon>Perkinsea</taxon>
        <taxon>Perkinsida</taxon>
        <taxon>Perkinsidae</taxon>
        <taxon>Perkinsus</taxon>
    </lineage>
</organism>
<dbReference type="GeneID" id="9058439"/>
<dbReference type="RefSeq" id="XP_002768511.1">
    <property type="nucleotide sequence ID" value="XM_002768465.1"/>
</dbReference>
<dbReference type="AlphaFoldDB" id="C5LPW4"/>
<gene>
    <name evidence="2" type="ORF">Pmar_PMAR022894</name>
</gene>
<evidence type="ECO:0000313" key="2">
    <source>
        <dbReference type="EMBL" id="EER01229.1"/>
    </source>
</evidence>
<proteinExistence type="predicted"/>
<name>C5LPW4_PERM5</name>
<dbReference type="Proteomes" id="UP000007800">
    <property type="component" value="Unassembled WGS sequence"/>
</dbReference>
<evidence type="ECO:0000313" key="3">
    <source>
        <dbReference type="Proteomes" id="UP000007800"/>
    </source>
</evidence>
<feature type="non-terminal residue" evidence="2">
    <location>
        <position position="1"/>
    </location>
</feature>